<dbReference type="EMBL" id="SNVJ01000024">
    <property type="protein sequence ID" value="MXP65629.1"/>
    <property type="molecule type" value="Genomic_DNA"/>
</dbReference>
<evidence type="ECO:0000313" key="1">
    <source>
        <dbReference type="EMBL" id="MXP65629.1"/>
    </source>
</evidence>
<dbReference type="Proteomes" id="UP000460715">
    <property type="component" value="Unassembled WGS sequence"/>
</dbReference>
<accession>A0A845BQE8</accession>
<protein>
    <submittedName>
        <fullName evidence="1">Uncharacterized protein</fullName>
    </submittedName>
</protein>
<proteinExistence type="predicted"/>
<reference evidence="1 2" key="1">
    <citation type="submission" date="2019-03" db="EMBL/GenBank/DDBJ databases">
        <title>Roseomonas sp. a novel Roseomonas species isolated from Sea whip Gorgonian.</title>
        <authorList>
            <person name="Li F."/>
            <person name="Pan X."/>
            <person name="Huang S."/>
            <person name="Li Z."/>
            <person name="Meng B."/>
        </authorList>
    </citation>
    <scope>NUCLEOTIDE SEQUENCE [LARGE SCALE GENOMIC DNA]</scope>
    <source>
        <strain evidence="1 2">M0104</strain>
    </source>
</reference>
<dbReference type="RefSeq" id="WP_160939036.1">
    <property type="nucleotide sequence ID" value="NZ_SNVJ01000024.1"/>
</dbReference>
<dbReference type="OrthoDB" id="7262569at2"/>
<dbReference type="AlphaFoldDB" id="A0A845BQE8"/>
<name>A0A845BQE8_9PROT</name>
<sequence>MTADPMDPHALTLATADGCWLCKSWYKDGRVEGYASARLFDLSTILVLNLMTLERLLRDLIKRRNTCVLRGAVIDPQKTRGQRRLLHPDPKTGDAPTLQEAKRAWVALDIDGLPLPAGVDPRDLEACAVVMRSVLPPAFQDAACLVTATASHCIKPGARLRPWFLLDRPLSKQELKIWLKDAPVDHSVFGAVQPIYTAGPRFLGLFDPLPHRLVVLPGTERVVTPSATALMPPRPVRPAPQNLVSSPNGWSTQYGRAALVRAANAVLEAGEGNRHPTAVAEAWSLSRLVGQGLLSASELSRAIEGALRLAGKPAGEGAQIVAWALQQRGGGAA</sequence>
<gene>
    <name evidence="1" type="ORF">E0493_19965</name>
</gene>
<comment type="caution">
    <text evidence="1">The sequence shown here is derived from an EMBL/GenBank/DDBJ whole genome shotgun (WGS) entry which is preliminary data.</text>
</comment>
<organism evidence="1 2">
    <name type="scientific">Teichococcus coralli</name>
    <dbReference type="NCBI Taxonomy" id="2545983"/>
    <lineage>
        <taxon>Bacteria</taxon>
        <taxon>Pseudomonadati</taxon>
        <taxon>Pseudomonadota</taxon>
        <taxon>Alphaproteobacteria</taxon>
        <taxon>Acetobacterales</taxon>
        <taxon>Roseomonadaceae</taxon>
        <taxon>Roseomonas</taxon>
    </lineage>
</organism>
<keyword evidence="2" id="KW-1185">Reference proteome</keyword>
<evidence type="ECO:0000313" key="2">
    <source>
        <dbReference type="Proteomes" id="UP000460715"/>
    </source>
</evidence>